<name>A0AAD5S4Y1_9FUNG</name>
<evidence type="ECO:0000313" key="4">
    <source>
        <dbReference type="EMBL" id="KAJ3046162.1"/>
    </source>
</evidence>
<dbReference type="InterPro" id="IPR004843">
    <property type="entry name" value="Calcineurin-like_PHP"/>
</dbReference>
<dbReference type="EMBL" id="JADGJD010001194">
    <property type="protein sequence ID" value="KAJ3046162.1"/>
    <property type="molecule type" value="Genomic_DNA"/>
</dbReference>
<gene>
    <name evidence="4" type="ORF">HK097_000999</name>
</gene>
<dbReference type="PANTHER" id="PTHR22953">
    <property type="entry name" value="ACID PHOSPHATASE RELATED"/>
    <property type="match status" value="1"/>
</dbReference>
<dbReference type="GO" id="GO:0003993">
    <property type="term" value="F:acid phosphatase activity"/>
    <property type="evidence" value="ECO:0007669"/>
    <property type="project" value="InterPro"/>
</dbReference>
<dbReference type="Gene3D" id="3.60.21.10">
    <property type="match status" value="1"/>
</dbReference>
<reference evidence="4" key="1">
    <citation type="submission" date="2020-05" db="EMBL/GenBank/DDBJ databases">
        <title>Phylogenomic resolution of chytrid fungi.</title>
        <authorList>
            <person name="Stajich J.E."/>
            <person name="Amses K."/>
            <person name="Simmons R."/>
            <person name="Seto K."/>
            <person name="Myers J."/>
            <person name="Bonds A."/>
            <person name="Quandt C.A."/>
            <person name="Barry K."/>
            <person name="Liu P."/>
            <person name="Grigoriev I."/>
            <person name="Longcore J.E."/>
            <person name="James T.Y."/>
        </authorList>
    </citation>
    <scope>NUCLEOTIDE SEQUENCE</scope>
    <source>
        <strain evidence="4">JEL0318</strain>
    </source>
</reference>
<dbReference type="PANTHER" id="PTHR22953:SF153">
    <property type="entry name" value="PURPLE ACID PHOSPHATASE"/>
    <property type="match status" value="1"/>
</dbReference>
<dbReference type="InterPro" id="IPR039331">
    <property type="entry name" value="PAPs-like"/>
</dbReference>
<keyword evidence="1 2" id="KW-0732">Signal</keyword>
<comment type="caution">
    <text evidence="4">The sequence shown here is derived from an EMBL/GenBank/DDBJ whole genome shotgun (WGS) entry which is preliminary data.</text>
</comment>
<evidence type="ECO:0000313" key="5">
    <source>
        <dbReference type="Proteomes" id="UP001212841"/>
    </source>
</evidence>
<dbReference type="AlphaFoldDB" id="A0AAD5S4Y1"/>
<feature type="domain" description="Calcineurin-like phosphoesterase" evidence="3">
    <location>
        <begin position="59"/>
        <end position="239"/>
    </location>
</feature>
<keyword evidence="5" id="KW-1185">Reference proteome</keyword>
<organism evidence="4 5">
    <name type="scientific">Rhizophlyctis rosea</name>
    <dbReference type="NCBI Taxonomy" id="64517"/>
    <lineage>
        <taxon>Eukaryota</taxon>
        <taxon>Fungi</taxon>
        <taxon>Fungi incertae sedis</taxon>
        <taxon>Chytridiomycota</taxon>
        <taxon>Chytridiomycota incertae sedis</taxon>
        <taxon>Chytridiomycetes</taxon>
        <taxon>Rhizophlyctidales</taxon>
        <taxon>Rhizophlyctidaceae</taxon>
        <taxon>Rhizophlyctis</taxon>
    </lineage>
</organism>
<dbReference type="Pfam" id="PF00149">
    <property type="entry name" value="Metallophos"/>
    <property type="match status" value="1"/>
</dbReference>
<dbReference type="SUPFAM" id="SSF56300">
    <property type="entry name" value="Metallo-dependent phosphatases"/>
    <property type="match status" value="1"/>
</dbReference>
<feature type="chain" id="PRO_5042240725" description="Calcineurin-like phosphoesterase domain-containing protein" evidence="2">
    <location>
        <begin position="19"/>
        <end position="573"/>
    </location>
</feature>
<evidence type="ECO:0000259" key="3">
    <source>
        <dbReference type="Pfam" id="PF00149"/>
    </source>
</evidence>
<evidence type="ECO:0000256" key="1">
    <source>
        <dbReference type="ARBA" id="ARBA00022729"/>
    </source>
</evidence>
<sequence>MRVALLATVVSFAPSVLGFGRNCPAREEALIRDQEIYASAAHLNVTLHARSTPPANYKVAFVGDHGLGTNPTGVFNMIKNWGAQAVVSLGDYDYTDNPTAFNTLLTNTLGANFPYFAVIGNHDLAKWYTSGGYRDKMVARLAAFGGTSACTGEYGVNMVCNWNGLTIVLSGVGVTGTNHATYITNSFAANTQNTWKICAWHKNQRLMQIGGKTDETGWSVYDSCRAAGAIIATGHEHSYARSHLMSNFASQTIYSTSNNLVVTPGRTFAFVSGLGGNSIRSWDSTLAAKPWWAAKAASNNGVKYGALLCTFNTGGNPKAASCTWKDTTGAVFDTFTITSTHSYVAKREGEQKPIENPDNDFVEIPLAKATDVASLDTVTRKTTCGPNRLTFPNESQNPTEHRMKFNLSTVLKPGDKILSARLQIMGVAASDKLSAALGRKTAFDAVDEVPLSLTISGSLDKPSSVCSAVSIRSRTTKPVQWVALEDEEGFEGHEVWVSPELKDVVEEVLRENPSSFADGVTLVLKGKTLPTADEGLKALQGKFKELVARAAYAIHEDTGLCVAPTLIMNVKRA</sequence>
<dbReference type="Proteomes" id="UP001212841">
    <property type="component" value="Unassembled WGS sequence"/>
</dbReference>
<evidence type="ECO:0000256" key="2">
    <source>
        <dbReference type="SAM" id="SignalP"/>
    </source>
</evidence>
<accession>A0AAD5S4Y1</accession>
<dbReference type="InterPro" id="IPR029052">
    <property type="entry name" value="Metallo-depent_PP-like"/>
</dbReference>
<proteinExistence type="predicted"/>
<feature type="signal peptide" evidence="2">
    <location>
        <begin position="1"/>
        <end position="18"/>
    </location>
</feature>
<protein>
    <recommendedName>
        <fullName evidence="3">Calcineurin-like phosphoesterase domain-containing protein</fullName>
    </recommendedName>
</protein>